<organism evidence="2 3">
    <name type="scientific">Ottowia cancrivicina</name>
    <dbReference type="NCBI Taxonomy" id="3040346"/>
    <lineage>
        <taxon>Bacteria</taxon>
        <taxon>Pseudomonadati</taxon>
        <taxon>Pseudomonadota</taxon>
        <taxon>Betaproteobacteria</taxon>
        <taxon>Burkholderiales</taxon>
        <taxon>Comamonadaceae</taxon>
        <taxon>Ottowia</taxon>
    </lineage>
</organism>
<evidence type="ECO:0000256" key="1">
    <source>
        <dbReference type="ARBA" id="ARBA00022729"/>
    </source>
</evidence>
<evidence type="ECO:0000313" key="2">
    <source>
        <dbReference type="EMBL" id="MDG9698814.1"/>
    </source>
</evidence>
<dbReference type="NCBIfam" id="NF037995">
    <property type="entry name" value="TRAP_S1"/>
    <property type="match status" value="1"/>
</dbReference>
<dbReference type="PANTHER" id="PTHR33376:SF4">
    <property type="entry name" value="SIALIC ACID-BINDING PERIPLASMIC PROTEIN SIAP"/>
    <property type="match status" value="1"/>
</dbReference>
<dbReference type="CDD" id="cd13602">
    <property type="entry name" value="PBP2_TRAP_BpDctp6_7"/>
    <property type="match status" value="1"/>
</dbReference>
<comment type="caution">
    <text evidence="2">The sequence shown here is derived from an EMBL/GenBank/DDBJ whole genome shotgun (WGS) entry which is preliminary data.</text>
</comment>
<dbReference type="InterPro" id="IPR018389">
    <property type="entry name" value="DctP_fam"/>
</dbReference>
<dbReference type="InterPro" id="IPR038404">
    <property type="entry name" value="TRAP_DctP_sf"/>
</dbReference>
<dbReference type="PANTHER" id="PTHR33376">
    <property type="match status" value="1"/>
</dbReference>
<sequence length="354" mass="38103">MPATPRITPNTFHAAPHAPARRALLAGALALVLPGLPGVRPARAAAPPSAIQWTLAAGYGPGVFMTDNLRQFAARLSESSQGRLQVQVQALGQPHSMADIRKATGEGAITGGQVLGSAMSAEFPIAGIDSQPFLTASPQDARRLWKYQKPVLEKDFAARGLKLLYAVPWPGQGLYAVSPLNTGADLRGLRMRTYNMTTDSLAQYAGAQALDLPSGPALEQALQSGGVDLMLTSGATGVEMSAWRRFKYFYDLRAYYPKTLVFVSARAFNALDEALKNLVLQAARAAEDSGWTQSENQSRQALQTLQRNGMEVLAAPPGLKLFFDRFGERYAIDWLKQAGGSEASLVFAPYHANK</sequence>
<keyword evidence="3" id="KW-1185">Reference proteome</keyword>
<dbReference type="AlphaFoldDB" id="A0AAW6RJ07"/>
<evidence type="ECO:0000313" key="3">
    <source>
        <dbReference type="Proteomes" id="UP001237156"/>
    </source>
</evidence>
<accession>A0AAW6RJ07</accession>
<dbReference type="EMBL" id="JARVII010000004">
    <property type="protein sequence ID" value="MDG9698814.1"/>
    <property type="molecule type" value="Genomic_DNA"/>
</dbReference>
<dbReference type="RefSeq" id="WP_279523825.1">
    <property type="nucleotide sequence ID" value="NZ_JARVII010000004.1"/>
</dbReference>
<gene>
    <name evidence="2" type="ORF">QB898_03600</name>
</gene>
<dbReference type="GO" id="GO:0055085">
    <property type="term" value="P:transmembrane transport"/>
    <property type="evidence" value="ECO:0007669"/>
    <property type="project" value="InterPro"/>
</dbReference>
<protein>
    <submittedName>
        <fullName evidence="2">TRAP transporter substrate-binding protein</fullName>
    </submittedName>
</protein>
<name>A0AAW6RJ07_9BURK</name>
<dbReference type="Pfam" id="PF03480">
    <property type="entry name" value="DctP"/>
    <property type="match status" value="1"/>
</dbReference>
<proteinExistence type="predicted"/>
<reference evidence="2 3" key="1">
    <citation type="submission" date="2023-04" db="EMBL/GenBank/DDBJ databases">
        <title>Ottowia paracancer sp. nov., isolated from human stomach.</title>
        <authorList>
            <person name="Song Y."/>
        </authorList>
    </citation>
    <scope>NUCLEOTIDE SEQUENCE [LARGE SCALE GENOMIC DNA]</scope>
    <source>
        <strain evidence="2 3">10c7w1</strain>
    </source>
</reference>
<dbReference type="Gene3D" id="3.40.190.170">
    <property type="entry name" value="Bacterial extracellular solute-binding protein, family 7"/>
    <property type="match status" value="1"/>
</dbReference>
<keyword evidence="1" id="KW-0732">Signal</keyword>
<dbReference type="Proteomes" id="UP001237156">
    <property type="component" value="Unassembled WGS sequence"/>
</dbReference>